<reference evidence="1" key="2">
    <citation type="submission" date="2011-02" db="EMBL/GenBank/DDBJ databases">
        <authorList>
            <person name="MacLean D."/>
        </authorList>
    </citation>
    <scope>NUCLEOTIDE SEQUENCE</scope>
</reference>
<reference evidence="1" key="1">
    <citation type="journal article" date="2011" name="PLoS Biol.">
        <title>Gene gain and loss during evolution of obligate parasitism in the white rust pathogen of Arabidopsis thaliana.</title>
        <authorList>
            <person name="Kemen E."/>
            <person name="Gardiner A."/>
            <person name="Schultz-Larsen T."/>
            <person name="Kemen A.C."/>
            <person name="Balmuth A.L."/>
            <person name="Robert-Seilaniantz A."/>
            <person name="Bailey K."/>
            <person name="Holub E."/>
            <person name="Studholme D.J."/>
            <person name="Maclean D."/>
            <person name="Jones J.D."/>
        </authorList>
    </citation>
    <scope>NUCLEOTIDE SEQUENCE</scope>
</reference>
<accession>F0W846</accession>
<dbReference type="AlphaFoldDB" id="F0W846"/>
<dbReference type="EMBL" id="FR824078">
    <property type="protein sequence ID" value="CCA17329.1"/>
    <property type="molecule type" value="Genomic_DNA"/>
</dbReference>
<name>F0W846_9STRA</name>
<evidence type="ECO:0000313" key="1">
    <source>
        <dbReference type="EMBL" id="CCA17329.1"/>
    </source>
</evidence>
<organism evidence="1">
    <name type="scientific">Albugo laibachii Nc14</name>
    <dbReference type="NCBI Taxonomy" id="890382"/>
    <lineage>
        <taxon>Eukaryota</taxon>
        <taxon>Sar</taxon>
        <taxon>Stramenopiles</taxon>
        <taxon>Oomycota</taxon>
        <taxon>Peronosporomycetes</taxon>
        <taxon>Albuginales</taxon>
        <taxon>Albuginaceae</taxon>
        <taxon>Albugo</taxon>
    </lineage>
</organism>
<proteinExistence type="predicted"/>
<protein>
    <submittedName>
        <fullName evidence="1">AlNc14C33G3023 protein</fullName>
    </submittedName>
</protein>
<sequence length="151" mass="17186">MKRSRNACTTSRNCADQFQNAQSHCTGLYRRLGRDDYESKKKRVFDITDSRICHTLPSFYNLPIHSRNFADGNGTHRNSAAGNPFLETSFVTREPLDRRVLVAPFPVRSTVLPNSASYLMNIRPVHPYSRGQVLAMPKDDEVRPLAESVLF</sequence>
<dbReference type="HOGENOM" id="CLU_1734845_0_0_1"/>
<gene>
    <name evidence="1" type="primary">AlNc14C33G3023</name>
    <name evidence="1" type="ORF">ALNC14_034720</name>
</gene>